<protein>
    <submittedName>
        <fullName evidence="2">Uncharacterized protein</fullName>
    </submittedName>
</protein>
<feature type="chain" id="PRO_5030876745" evidence="1">
    <location>
        <begin position="22"/>
        <end position="159"/>
    </location>
</feature>
<sequence>MPSLLWEALGWLALLLPRAAAHCLLRIAYGGPYKKPKPRRADVLGAERAEMYARYWTTTYPIGASLHPISLFRILGSTLNYERLGLPVLALANPADRVNAFTATAAAVARLPRGELEVVLDSENTHVIAGDIFAPGSNERMVRRTLEFATRAAGVSHFP</sequence>
<reference evidence="2" key="1">
    <citation type="submission" date="2021-01" db="EMBL/GenBank/DDBJ databases">
        <authorList>
            <person name="Corre E."/>
            <person name="Pelletier E."/>
            <person name="Niang G."/>
            <person name="Scheremetjew M."/>
            <person name="Finn R."/>
            <person name="Kale V."/>
            <person name="Holt S."/>
            <person name="Cochrane G."/>
            <person name="Meng A."/>
            <person name="Brown T."/>
            <person name="Cohen L."/>
        </authorList>
    </citation>
    <scope>NUCLEOTIDE SEQUENCE</scope>
    <source>
        <strain evidence="2">CCMP1374</strain>
    </source>
</reference>
<dbReference type="EMBL" id="HBEP01012713">
    <property type="protein sequence ID" value="CAD8481674.1"/>
    <property type="molecule type" value="Transcribed_RNA"/>
</dbReference>
<dbReference type="AlphaFoldDB" id="A0A7S0HHM3"/>
<name>A0A7S0HHM3_9EUKA</name>
<feature type="signal peptide" evidence="1">
    <location>
        <begin position="1"/>
        <end position="21"/>
    </location>
</feature>
<keyword evidence="1" id="KW-0732">Signal</keyword>
<evidence type="ECO:0000256" key="1">
    <source>
        <dbReference type="SAM" id="SignalP"/>
    </source>
</evidence>
<evidence type="ECO:0000313" key="2">
    <source>
        <dbReference type="EMBL" id="CAD8481674.1"/>
    </source>
</evidence>
<proteinExistence type="predicted"/>
<organism evidence="2">
    <name type="scientific">Phaeocystis antarctica</name>
    <dbReference type="NCBI Taxonomy" id="33657"/>
    <lineage>
        <taxon>Eukaryota</taxon>
        <taxon>Haptista</taxon>
        <taxon>Haptophyta</taxon>
        <taxon>Prymnesiophyceae</taxon>
        <taxon>Phaeocystales</taxon>
        <taxon>Phaeocystaceae</taxon>
        <taxon>Phaeocystis</taxon>
    </lineage>
</organism>
<accession>A0A7S0HHM3</accession>
<gene>
    <name evidence="2" type="ORF">PANT1444_LOCUS7202</name>
</gene>